<accession>A0A1G5GFN4</accession>
<dbReference type="CDD" id="cd00586">
    <property type="entry name" value="4HBT"/>
    <property type="match status" value="1"/>
</dbReference>
<dbReference type="SUPFAM" id="SSF54637">
    <property type="entry name" value="Thioesterase/thiol ester dehydrase-isomerase"/>
    <property type="match status" value="1"/>
</dbReference>
<dbReference type="PIRSF" id="PIRSF003230">
    <property type="entry name" value="YbgC"/>
    <property type="match status" value="1"/>
</dbReference>
<dbReference type="RefSeq" id="WP_074463248.1">
    <property type="nucleotide sequence ID" value="NZ_FMUR01000020.1"/>
</dbReference>
<evidence type="ECO:0000256" key="1">
    <source>
        <dbReference type="ARBA" id="ARBA00005953"/>
    </source>
</evidence>
<keyword evidence="4" id="KW-1185">Reference proteome</keyword>
<name>A0A1G5GFN4_9FIRM</name>
<dbReference type="PANTHER" id="PTHR31793">
    <property type="entry name" value="4-HYDROXYBENZOYL-COA THIOESTERASE FAMILY MEMBER"/>
    <property type="match status" value="1"/>
</dbReference>
<evidence type="ECO:0000313" key="4">
    <source>
        <dbReference type="Proteomes" id="UP000183047"/>
    </source>
</evidence>
<comment type="similarity">
    <text evidence="1">Belongs to the 4-hydroxybenzoyl-CoA thioesterase family.</text>
</comment>
<dbReference type="EMBL" id="FMUR01000020">
    <property type="protein sequence ID" value="SCY50080.1"/>
    <property type="molecule type" value="Genomic_DNA"/>
</dbReference>
<gene>
    <name evidence="3" type="ORF">SAMN02910451_02850</name>
</gene>
<evidence type="ECO:0000256" key="2">
    <source>
        <dbReference type="ARBA" id="ARBA00022801"/>
    </source>
</evidence>
<dbReference type="Proteomes" id="UP000183047">
    <property type="component" value="Unassembled WGS sequence"/>
</dbReference>
<proteinExistence type="inferred from homology"/>
<dbReference type="Pfam" id="PF13279">
    <property type="entry name" value="4HBT_2"/>
    <property type="match status" value="1"/>
</dbReference>
<protein>
    <submittedName>
        <fullName evidence="3">Acyl-CoA thioester hydrolase</fullName>
    </submittedName>
</protein>
<dbReference type="InterPro" id="IPR006684">
    <property type="entry name" value="YbgC/YbaW"/>
</dbReference>
<dbReference type="GO" id="GO:0047617">
    <property type="term" value="F:fatty acyl-CoA hydrolase activity"/>
    <property type="evidence" value="ECO:0007669"/>
    <property type="project" value="TreeGrafter"/>
</dbReference>
<dbReference type="PANTHER" id="PTHR31793:SF27">
    <property type="entry name" value="NOVEL THIOESTERASE SUPERFAMILY DOMAIN AND SAPOSIN A-TYPE DOMAIN CONTAINING PROTEIN (0610012H03RIK)"/>
    <property type="match status" value="1"/>
</dbReference>
<dbReference type="Gene3D" id="3.10.129.10">
    <property type="entry name" value="Hotdog Thioesterase"/>
    <property type="match status" value="1"/>
</dbReference>
<dbReference type="NCBIfam" id="TIGR00051">
    <property type="entry name" value="YbgC/FadM family acyl-CoA thioesterase"/>
    <property type="match status" value="1"/>
</dbReference>
<dbReference type="OrthoDB" id="9800856at2"/>
<reference evidence="4" key="1">
    <citation type="submission" date="2016-10" db="EMBL/GenBank/DDBJ databases">
        <authorList>
            <person name="Varghese N."/>
            <person name="Submissions S."/>
        </authorList>
    </citation>
    <scope>NUCLEOTIDE SEQUENCE [LARGE SCALE GENOMIC DNA]</scope>
    <source>
        <strain evidence="4">XBD2006</strain>
    </source>
</reference>
<keyword evidence="2 3" id="KW-0378">Hydrolase</keyword>
<sequence length="137" mass="15933">MDYVHTVQYYETDKMGITHHSNYIRWMEEARVDFLSQIGWEFAKLEAMGIVSPVLGVTCDYKLPTKFSDKVSIKVYVKAFKGVKLFLDYEMKNEEGKIVSVGTTSHAFLNTEGKPIRMKQEFPELYEKLCSMIVQEE</sequence>
<dbReference type="InterPro" id="IPR029069">
    <property type="entry name" value="HotDog_dom_sf"/>
</dbReference>
<evidence type="ECO:0000313" key="3">
    <source>
        <dbReference type="EMBL" id="SCY50080.1"/>
    </source>
</evidence>
<dbReference type="AlphaFoldDB" id="A0A1G5GFN4"/>
<organism evidence="3 4">
    <name type="scientific">Butyrivibrio hungatei</name>
    <dbReference type="NCBI Taxonomy" id="185008"/>
    <lineage>
        <taxon>Bacteria</taxon>
        <taxon>Bacillati</taxon>
        <taxon>Bacillota</taxon>
        <taxon>Clostridia</taxon>
        <taxon>Lachnospirales</taxon>
        <taxon>Lachnospiraceae</taxon>
        <taxon>Butyrivibrio</taxon>
    </lineage>
</organism>
<dbReference type="InterPro" id="IPR050563">
    <property type="entry name" value="4-hydroxybenzoyl-CoA_TE"/>
</dbReference>